<name>A0A495BGG4_VOGIN</name>
<proteinExistence type="predicted"/>
<sequence>MTAATLAALHTPAVRDLAWLLMSASPWQDSADIDPARLLGAQGWPQLLALDAAPQPLLAYLAAHPVRRLGFYAERLLAFWFGIAPHIELVAANLPVRDGGKTVGEFDFLLRVDGVPLHLEAASKFYLQLDDGAWVGASLRDALLLKAGKTRQQLQLSRHPAACLPAGFAGCEVAARTSGWLFSPPQAAATRLAAPLNTAANRGWWITCDDDWPQQAADSRWCQLPRLRWLAPALLDREDTLSLAELQLASRQFVSPQLVAELQVRGDGRWQEVARGFVAPSAWPQPVLLAPLLARLGAA</sequence>
<dbReference type="EMBL" id="RBID01000014">
    <property type="protein sequence ID" value="RKQ58785.1"/>
    <property type="molecule type" value="Genomic_DNA"/>
</dbReference>
<dbReference type="Pfam" id="PF08907">
    <property type="entry name" value="DUF1853"/>
    <property type="match status" value="1"/>
</dbReference>
<dbReference type="RefSeq" id="WP_120810457.1">
    <property type="nucleotide sequence ID" value="NZ_RBID01000014.1"/>
</dbReference>
<dbReference type="AlphaFoldDB" id="A0A495BGG4"/>
<gene>
    <name evidence="1" type="ORF">C8E02_1757</name>
</gene>
<dbReference type="InterPro" id="IPR015003">
    <property type="entry name" value="DUF1853"/>
</dbReference>
<dbReference type="Proteomes" id="UP000279384">
    <property type="component" value="Unassembled WGS sequence"/>
</dbReference>
<evidence type="ECO:0008006" key="3">
    <source>
        <dbReference type="Google" id="ProtNLM"/>
    </source>
</evidence>
<evidence type="ECO:0000313" key="2">
    <source>
        <dbReference type="Proteomes" id="UP000279384"/>
    </source>
</evidence>
<evidence type="ECO:0000313" key="1">
    <source>
        <dbReference type="EMBL" id="RKQ58785.1"/>
    </source>
</evidence>
<comment type="caution">
    <text evidence="1">The sequence shown here is derived from an EMBL/GenBank/DDBJ whole genome shotgun (WGS) entry which is preliminary data.</text>
</comment>
<protein>
    <recommendedName>
        <fullName evidence="3">DUF1853 family protein</fullName>
    </recommendedName>
</protein>
<accession>A0A495BGG4</accession>
<organism evidence="1 2">
    <name type="scientific">Vogesella indigofera</name>
    <name type="common">Pseudomonas indigofera</name>
    <dbReference type="NCBI Taxonomy" id="45465"/>
    <lineage>
        <taxon>Bacteria</taxon>
        <taxon>Pseudomonadati</taxon>
        <taxon>Pseudomonadota</taxon>
        <taxon>Betaproteobacteria</taxon>
        <taxon>Neisseriales</taxon>
        <taxon>Chromobacteriaceae</taxon>
        <taxon>Vogesella</taxon>
    </lineage>
</organism>
<reference evidence="1 2" key="1">
    <citation type="submission" date="2018-10" db="EMBL/GenBank/DDBJ databases">
        <title>Genomic Encyclopedia of Type Strains, Phase IV (KMG-IV): sequencing the most valuable type-strain genomes for metagenomic binning, comparative biology and taxonomic classification.</title>
        <authorList>
            <person name="Goeker M."/>
        </authorList>
    </citation>
    <scope>NUCLEOTIDE SEQUENCE [LARGE SCALE GENOMIC DNA]</scope>
    <source>
        <strain evidence="1 2">DSM 3303</strain>
    </source>
</reference>